<organism evidence="19">
    <name type="scientific">Mactra antiquata</name>
    <dbReference type="NCBI Taxonomy" id="2302425"/>
    <lineage>
        <taxon>Eukaryota</taxon>
        <taxon>Metazoa</taxon>
        <taxon>Spiralia</taxon>
        <taxon>Lophotrochozoa</taxon>
        <taxon>Mollusca</taxon>
        <taxon>Bivalvia</taxon>
        <taxon>Autobranchia</taxon>
        <taxon>Heteroconchia</taxon>
        <taxon>Euheterodonta</taxon>
        <taxon>Imparidentia</taxon>
        <taxon>Neoheterodontei</taxon>
        <taxon>Venerida</taxon>
        <taxon>Mactroidea</taxon>
        <taxon>Mactridae</taxon>
        <taxon>Mactra</taxon>
    </lineage>
</organism>
<feature type="transmembrane region" description="Helical" evidence="16">
    <location>
        <begin position="68"/>
        <end position="90"/>
    </location>
</feature>
<dbReference type="EMBL" id="KR362245">
    <property type="protein sequence ID" value="AKJ86568.1"/>
    <property type="molecule type" value="Genomic_DNA"/>
</dbReference>
<name>A0A1L1Y9H3_9BIVA</name>
<evidence type="ECO:0000259" key="18">
    <source>
        <dbReference type="PROSITE" id="PS50999"/>
    </source>
</evidence>
<dbReference type="GO" id="GO:0004129">
    <property type="term" value="F:cytochrome-c oxidase activity"/>
    <property type="evidence" value="ECO:0007669"/>
    <property type="project" value="UniProtKB-EC"/>
</dbReference>
<evidence type="ECO:0000256" key="4">
    <source>
        <dbReference type="ARBA" id="ARBA00022448"/>
    </source>
</evidence>
<dbReference type="PROSITE" id="PS00078">
    <property type="entry name" value="COX2"/>
    <property type="match status" value="1"/>
</dbReference>
<keyword evidence="4 15" id="KW-0813">Transport</keyword>
<dbReference type="Gene3D" id="1.10.287.90">
    <property type="match status" value="1"/>
</dbReference>
<geneLocation type="mitochondrion" evidence="19"/>
<feature type="transmembrane region" description="Helical" evidence="16">
    <location>
        <begin position="26"/>
        <end position="47"/>
    </location>
</feature>
<keyword evidence="7 15" id="KW-0479">Metal-binding</keyword>
<dbReference type="InterPro" id="IPR001505">
    <property type="entry name" value="Copper_CuA"/>
</dbReference>
<dbReference type="AlphaFoldDB" id="A0A1L1Y9H3"/>
<dbReference type="Pfam" id="PF02790">
    <property type="entry name" value="COX2_TM"/>
    <property type="match status" value="1"/>
</dbReference>
<dbReference type="GO" id="GO:0005507">
    <property type="term" value="F:copper ion binding"/>
    <property type="evidence" value="ECO:0007669"/>
    <property type="project" value="InterPro"/>
</dbReference>
<evidence type="ECO:0000256" key="16">
    <source>
        <dbReference type="SAM" id="Phobius"/>
    </source>
</evidence>
<accession>A0A1L1Y9H3</accession>
<dbReference type="GO" id="GO:0042773">
    <property type="term" value="P:ATP synthesis coupled electron transport"/>
    <property type="evidence" value="ECO:0007669"/>
    <property type="project" value="TreeGrafter"/>
</dbReference>
<keyword evidence="15 19" id="KW-0496">Mitochondrion</keyword>
<dbReference type="PROSITE" id="PS50857">
    <property type="entry name" value="COX2_CUA"/>
    <property type="match status" value="1"/>
</dbReference>
<evidence type="ECO:0000256" key="10">
    <source>
        <dbReference type="ARBA" id="ARBA00022982"/>
    </source>
</evidence>
<evidence type="ECO:0000256" key="3">
    <source>
        <dbReference type="ARBA" id="ARBA00015946"/>
    </source>
</evidence>
<evidence type="ECO:0000259" key="17">
    <source>
        <dbReference type="PROSITE" id="PS50857"/>
    </source>
</evidence>
<dbReference type="InterPro" id="IPR008972">
    <property type="entry name" value="Cupredoxin"/>
</dbReference>
<comment type="catalytic activity">
    <reaction evidence="14">
        <text>4 Fe(II)-[cytochrome c] + O2 + 8 H(+)(in) = 4 Fe(III)-[cytochrome c] + 2 H2O + 4 H(+)(out)</text>
        <dbReference type="Rhea" id="RHEA:11436"/>
        <dbReference type="Rhea" id="RHEA-COMP:10350"/>
        <dbReference type="Rhea" id="RHEA-COMP:14399"/>
        <dbReference type="ChEBI" id="CHEBI:15377"/>
        <dbReference type="ChEBI" id="CHEBI:15378"/>
        <dbReference type="ChEBI" id="CHEBI:15379"/>
        <dbReference type="ChEBI" id="CHEBI:29033"/>
        <dbReference type="ChEBI" id="CHEBI:29034"/>
        <dbReference type="EC" id="7.1.1.9"/>
    </reaction>
    <physiologicalReaction direction="left-to-right" evidence="14">
        <dbReference type="Rhea" id="RHEA:11437"/>
    </physiologicalReaction>
</comment>
<keyword evidence="13 15" id="KW-0472">Membrane</keyword>
<keyword evidence="8" id="KW-0460">Magnesium</keyword>
<evidence type="ECO:0000256" key="5">
    <source>
        <dbReference type="ARBA" id="ARBA00022660"/>
    </source>
</evidence>
<gene>
    <name evidence="19" type="primary">COX2</name>
</gene>
<comment type="function">
    <text evidence="15">Component of the cytochrome c oxidase, the last enzyme in the mitochondrial electron transport chain which drives oxidative phosphorylation. The respiratory chain contains 3 multisubunit complexes succinate dehydrogenase (complex II, CII), ubiquinol-cytochrome c oxidoreductase (cytochrome b-c1 complex, complex III, CIII) and cytochrome c oxidase (complex IV, CIV), that cooperate to transfer electrons derived from NADH and succinate to molecular oxygen, creating an electrochemical gradient over the inner membrane that drives transmembrane transport and the ATP synthase. Cytochrome c oxidase is the component of the respiratory chain that catalyzes the reduction of oxygen to water. Electrons originating from reduced cytochrome c in the intermembrane space (IMS) are transferred via the dinuclear copper A center (CU(A)) of subunit 2 and heme A of subunit 1 to the active site in subunit 1, a binuclear center (BNC) formed by heme A3 and copper B (CU(B)). The BNC reduces molecular oxygen to 2 water molecules using 4 electrons from cytochrome c in the IMS and 4 protons from the mitochondrial matrix.</text>
</comment>
<dbReference type="InterPro" id="IPR036257">
    <property type="entry name" value="Cyt_c_oxidase_su2_TM_sf"/>
</dbReference>
<feature type="domain" description="Cytochrome oxidase subunit II transmembrane region profile" evidence="18">
    <location>
        <begin position="1"/>
        <end position="96"/>
    </location>
</feature>
<evidence type="ECO:0000256" key="14">
    <source>
        <dbReference type="ARBA" id="ARBA00049512"/>
    </source>
</evidence>
<evidence type="ECO:0000256" key="9">
    <source>
        <dbReference type="ARBA" id="ARBA00022967"/>
    </source>
</evidence>
<keyword evidence="5 15" id="KW-0679">Respiratory chain</keyword>
<keyword evidence="12 15" id="KW-0186">Copper</keyword>
<evidence type="ECO:0000256" key="6">
    <source>
        <dbReference type="ARBA" id="ARBA00022692"/>
    </source>
</evidence>
<evidence type="ECO:0000313" key="19">
    <source>
        <dbReference type="EMBL" id="AKJ86568.1"/>
    </source>
</evidence>
<reference evidence="19" key="1">
    <citation type="submission" date="2015-04" db="EMBL/GenBank/DDBJ databases">
        <authorList>
            <person name="Syromyatnikov M.Y."/>
            <person name="Popov V.N."/>
        </authorList>
    </citation>
    <scope>NUCLEOTIDE SEQUENCE</scope>
    <source>
        <strain evidence="19">BH</strain>
    </source>
</reference>
<dbReference type="GO" id="GO:0005743">
    <property type="term" value="C:mitochondrial inner membrane"/>
    <property type="evidence" value="ECO:0007669"/>
    <property type="project" value="UniProtKB-SubCell"/>
</dbReference>
<dbReference type="PANTHER" id="PTHR22888:SF9">
    <property type="entry name" value="CYTOCHROME C OXIDASE SUBUNIT 2"/>
    <property type="match status" value="1"/>
</dbReference>
<keyword evidence="10 15" id="KW-0249">Electron transport</keyword>
<dbReference type="SUPFAM" id="SSF49503">
    <property type="entry name" value="Cupredoxins"/>
    <property type="match status" value="1"/>
</dbReference>
<dbReference type="PANTHER" id="PTHR22888">
    <property type="entry name" value="CYTOCHROME C OXIDASE, SUBUNIT II"/>
    <property type="match status" value="1"/>
</dbReference>
<comment type="similarity">
    <text evidence="2 15">Belongs to the cytochrome c oxidase subunit 2 family.</text>
</comment>
<comment type="cofactor">
    <cofactor evidence="15">
        <name>Cu cation</name>
        <dbReference type="ChEBI" id="CHEBI:23378"/>
    </cofactor>
    <text evidence="15">Binds a copper A center.</text>
</comment>
<evidence type="ECO:0000256" key="7">
    <source>
        <dbReference type="ARBA" id="ARBA00022723"/>
    </source>
</evidence>
<dbReference type="PRINTS" id="PR01166">
    <property type="entry name" value="CYCOXIDASEII"/>
</dbReference>
<keyword evidence="6 15" id="KW-0812">Transmembrane</keyword>
<comment type="subcellular location">
    <subcellularLocation>
        <location evidence="1">Membrane</location>
        <topology evidence="1">Multi-pass membrane protein</topology>
    </subcellularLocation>
    <subcellularLocation>
        <location evidence="15">Mitochondrion inner membrane</location>
        <topology evidence="15">Multi-pass membrane protein</topology>
    </subcellularLocation>
</comment>
<evidence type="ECO:0000256" key="2">
    <source>
        <dbReference type="ARBA" id="ARBA00007866"/>
    </source>
</evidence>
<protein>
    <recommendedName>
        <fullName evidence="3 15">Cytochrome c oxidase subunit 2</fullName>
    </recommendedName>
</protein>
<dbReference type="InterPro" id="IPR002429">
    <property type="entry name" value="CcO_II-like_C"/>
</dbReference>
<evidence type="ECO:0000256" key="13">
    <source>
        <dbReference type="ARBA" id="ARBA00023136"/>
    </source>
</evidence>
<evidence type="ECO:0000256" key="8">
    <source>
        <dbReference type="ARBA" id="ARBA00022842"/>
    </source>
</evidence>
<evidence type="ECO:0000256" key="11">
    <source>
        <dbReference type="ARBA" id="ARBA00022989"/>
    </source>
</evidence>
<keyword evidence="9" id="KW-1278">Translocase</keyword>
<sequence length="329" mass="36670">MGIWMQWGLLDLCTTVSQSLGAYHDLVLVIIGSILIGVGLFLCMFLLHKRLYKGMLNRSVKSNEKLEVVWTLSPAIFLSILGFESLVNLYSMEVGDGVVNSVEAHGHQWYWDYNYVYSMGVLIEWFKGNNWDAVMDLVFPGPTSMGDLDSASFSCADLWVASQLVGDWAVSMESYGIEESSLGFDSLKSNNFRKMDVTSFCILWQGMINEVKVSTSDVMHSWGVPALGVKVDAIPGRVNVVGINPLTSGFYFGNCYELCGPGHSSMPIFVGVFNRLNSEFLLQESVINSCDWDNLVSNCDEVMIIEKATESKNEFFNYDESVAESESKL</sequence>
<dbReference type="Pfam" id="PF00116">
    <property type="entry name" value="COX2"/>
    <property type="match status" value="1"/>
</dbReference>
<dbReference type="InterPro" id="IPR045187">
    <property type="entry name" value="CcO_II"/>
</dbReference>
<dbReference type="SUPFAM" id="SSF81464">
    <property type="entry name" value="Cytochrome c oxidase subunit II-like, transmembrane region"/>
    <property type="match status" value="1"/>
</dbReference>
<proteinExistence type="inferred from homology"/>
<keyword evidence="11 16" id="KW-1133">Transmembrane helix</keyword>
<evidence type="ECO:0000256" key="15">
    <source>
        <dbReference type="RuleBase" id="RU000457"/>
    </source>
</evidence>
<dbReference type="PROSITE" id="PS50999">
    <property type="entry name" value="COX2_TM"/>
    <property type="match status" value="1"/>
</dbReference>
<evidence type="ECO:0000256" key="1">
    <source>
        <dbReference type="ARBA" id="ARBA00004141"/>
    </source>
</evidence>
<evidence type="ECO:0000256" key="12">
    <source>
        <dbReference type="ARBA" id="ARBA00023008"/>
    </source>
</evidence>
<keyword evidence="15" id="KW-0999">Mitochondrion inner membrane</keyword>
<dbReference type="Gene3D" id="2.60.40.420">
    <property type="entry name" value="Cupredoxins - blue copper proteins"/>
    <property type="match status" value="1"/>
</dbReference>
<feature type="domain" description="Cytochrome oxidase subunit II copper A binding" evidence="17">
    <location>
        <begin position="97"/>
        <end position="284"/>
    </location>
</feature>
<dbReference type="InterPro" id="IPR011759">
    <property type="entry name" value="Cyt_c_oxidase_su2_TM_dom"/>
</dbReference>